<evidence type="ECO:0000259" key="7">
    <source>
        <dbReference type="Pfam" id="PF06271"/>
    </source>
</evidence>
<evidence type="ECO:0000256" key="5">
    <source>
        <dbReference type="ARBA" id="ARBA00023136"/>
    </source>
</evidence>
<keyword evidence="5 6" id="KW-0472">Membrane</keyword>
<protein>
    <submittedName>
        <fullName evidence="8">RDD domain containing protein</fullName>
    </submittedName>
</protein>
<gene>
    <name evidence="8" type="ordered locus">Tmar_0095</name>
</gene>
<organism evidence="8 9">
    <name type="scientific">Thermaerobacter marianensis (strain ATCC 700841 / DSM 12885 / JCM 10246 / 7p75a)</name>
    <dbReference type="NCBI Taxonomy" id="644966"/>
    <lineage>
        <taxon>Bacteria</taxon>
        <taxon>Bacillati</taxon>
        <taxon>Bacillota</taxon>
        <taxon>Clostridia</taxon>
        <taxon>Eubacteriales</taxon>
        <taxon>Clostridiales Family XVII. Incertae Sedis</taxon>
        <taxon>Thermaerobacter</taxon>
    </lineage>
</organism>
<keyword evidence="4 6" id="KW-1133">Transmembrane helix</keyword>
<dbReference type="InterPro" id="IPR010432">
    <property type="entry name" value="RDD"/>
</dbReference>
<keyword evidence="2" id="KW-1003">Cell membrane</keyword>
<keyword evidence="3 6" id="KW-0812">Transmembrane</keyword>
<comment type="subcellular location">
    <subcellularLocation>
        <location evidence="1">Cell membrane</location>
        <topology evidence="1">Multi-pass membrane protein</topology>
    </subcellularLocation>
</comment>
<evidence type="ECO:0000313" key="8">
    <source>
        <dbReference type="EMBL" id="ADU50220.1"/>
    </source>
</evidence>
<dbReference type="KEGG" id="tmr:Tmar_0095"/>
<evidence type="ECO:0000256" key="2">
    <source>
        <dbReference type="ARBA" id="ARBA00022475"/>
    </source>
</evidence>
<name>E6SL18_THEM7</name>
<dbReference type="EMBL" id="CP002344">
    <property type="protein sequence ID" value="ADU50220.1"/>
    <property type="molecule type" value="Genomic_DNA"/>
</dbReference>
<dbReference type="InterPro" id="IPR051791">
    <property type="entry name" value="Pra-immunoreactive"/>
</dbReference>
<accession>E6SL18</accession>
<evidence type="ECO:0000256" key="3">
    <source>
        <dbReference type="ARBA" id="ARBA00022692"/>
    </source>
</evidence>
<dbReference type="HOGENOM" id="CLU_1703397_0_0_9"/>
<keyword evidence="9" id="KW-1185">Reference proteome</keyword>
<feature type="transmembrane region" description="Helical" evidence="6">
    <location>
        <begin position="101"/>
        <end position="120"/>
    </location>
</feature>
<feature type="transmembrane region" description="Helical" evidence="6">
    <location>
        <begin position="44"/>
        <end position="66"/>
    </location>
</feature>
<dbReference type="RefSeq" id="WP_013494525.1">
    <property type="nucleotide sequence ID" value="NC_014831.1"/>
</dbReference>
<dbReference type="PANTHER" id="PTHR36115">
    <property type="entry name" value="PROLINE-RICH ANTIGEN HOMOLOG-RELATED"/>
    <property type="match status" value="1"/>
</dbReference>
<dbReference type="AlphaFoldDB" id="E6SL18"/>
<sequence>MPVDRLDPAPLPLRWAAGLVDLILLGAVGNLAGLTVLELAGARGGWGTVGLAVLVVLATAAAYFAAGEGRWGTTLGKLAVGIRVVAGDGRPPGFRRALGRFAVRLVGTALLGAGWWPALVGSPRERGRTWHDAVAGTRAVRWRPWQQATGAAAR</sequence>
<proteinExistence type="predicted"/>
<dbReference type="Pfam" id="PF06271">
    <property type="entry name" value="RDD"/>
    <property type="match status" value="1"/>
</dbReference>
<dbReference type="Proteomes" id="UP000008915">
    <property type="component" value="Chromosome"/>
</dbReference>
<feature type="domain" description="RDD" evidence="7">
    <location>
        <begin position="9"/>
        <end position="136"/>
    </location>
</feature>
<evidence type="ECO:0000313" key="9">
    <source>
        <dbReference type="Proteomes" id="UP000008915"/>
    </source>
</evidence>
<reference evidence="9" key="2">
    <citation type="journal article" date="2010" name="Stand. Genomic Sci.">
        <title>Complete genome sequence of Thermaerobacter marianensis type strain (7p75aT).</title>
        <authorList>
            <person name="Han C."/>
            <person name="Gu W."/>
            <person name="Zhang X."/>
            <person name="Lapidus A."/>
            <person name="Nolan M."/>
            <person name="Copeland A."/>
            <person name="Lucas S."/>
            <person name="Glavina Del Rio T."/>
            <person name="Tice H."/>
            <person name="Cheng J."/>
            <person name="Tapia R."/>
            <person name="Goodwin L."/>
            <person name="Pitluck S."/>
            <person name="Pagani I."/>
            <person name="Ivanova N."/>
            <person name="Mavromatis K."/>
            <person name="Mikhailova N."/>
            <person name="Pati A."/>
            <person name="Chen A."/>
            <person name="Palaniappan K."/>
            <person name="Land M."/>
            <person name="Hauser L."/>
            <person name="Chang Y."/>
            <person name="Jeffries C."/>
            <person name="Schneider S."/>
            <person name="Rohde M."/>
            <person name="Goker M."/>
            <person name="Pukall R."/>
            <person name="Woyke T."/>
            <person name="Bristow J."/>
            <person name="Eisen J."/>
            <person name="Markowitz V."/>
            <person name="Hugenholtz P."/>
            <person name="Kyrpides N."/>
            <person name="Klenk H."/>
            <person name="Detter J."/>
        </authorList>
    </citation>
    <scope>NUCLEOTIDE SEQUENCE [LARGE SCALE GENOMIC DNA]</scope>
    <source>
        <strain evidence="9">ATCC 700841 / DSM 12885 / JCM 10246 / 7p75a</strain>
    </source>
</reference>
<evidence type="ECO:0000256" key="6">
    <source>
        <dbReference type="SAM" id="Phobius"/>
    </source>
</evidence>
<dbReference type="STRING" id="644966.Tmar_0095"/>
<dbReference type="PANTHER" id="PTHR36115:SF4">
    <property type="entry name" value="MEMBRANE PROTEIN"/>
    <property type="match status" value="1"/>
</dbReference>
<reference evidence="8 9" key="1">
    <citation type="journal article" date="2010" name="Stand. Genomic Sci.">
        <title>Complete genome sequence of Thermaerobacter marianensis type strain (7p75a).</title>
        <authorList>
            <person name="Han C."/>
            <person name="Gu W."/>
            <person name="Zhang X."/>
            <person name="Lapidus A."/>
            <person name="Nolan M."/>
            <person name="Copeland A."/>
            <person name="Lucas S."/>
            <person name="Del Rio T.G."/>
            <person name="Tice H."/>
            <person name="Cheng J.F."/>
            <person name="Tapia R."/>
            <person name="Goodwin L."/>
            <person name="Pitluck S."/>
            <person name="Pagani I."/>
            <person name="Ivanova N."/>
            <person name="Mavromatis K."/>
            <person name="Mikhailova N."/>
            <person name="Pati A."/>
            <person name="Chen A."/>
            <person name="Palaniappan K."/>
            <person name="Land M."/>
            <person name="Hauser L."/>
            <person name="Chang Y.J."/>
            <person name="Jeffries C.D."/>
            <person name="Schneider S."/>
            <person name="Rohde M."/>
            <person name="Goker M."/>
            <person name="Pukall R."/>
            <person name="Woyke T."/>
            <person name="Bristow J."/>
            <person name="Eisen J.A."/>
            <person name="Markowitz V."/>
            <person name="Hugenholtz P."/>
            <person name="Kyrpides N.C."/>
            <person name="Klenk H.P."/>
            <person name="Detter J.C."/>
        </authorList>
    </citation>
    <scope>NUCLEOTIDE SEQUENCE [LARGE SCALE GENOMIC DNA]</scope>
    <source>
        <strain evidence="9">ATCC 700841 / DSM 12885 / JCM 10246 / 7p75a</strain>
    </source>
</reference>
<dbReference type="GO" id="GO:0005886">
    <property type="term" value="C:plasma membrane"/>
    <property type="evidence" value="ECO:0007669"/>
    <property type="project" value="UniProtKB-SubCell"/>
</dbReference>
<dbReference type="eggNOG" id="COG1714">
    <property type="taxonomic scope" value="Bacteria"/>
</dbReference>
<feature type="transmembrane region" description="Helical" evidence="6">
    <location>
        <begin position="15"/>
        <end position="37"/>
    </location>
</feature>
<evidence type="ECO:0000256" key="4">
    <source>
        <dbReference type="ARBA" id="ARBA00022989"/>
    </source>
</evidence>
<evidence type="ECO:0000256" key="1">
    <source>
        <dbReference type="ARBA" id="ARBA00004651"/>
    </source>
</evidence>